<organism evidence="2 3">
    <name type="scientific">Rheinheimera tangshanensis</name>
    <dbReference type="NCBI Taxonomy" id="400153"/>
    <lineage>
        <taxon>Bacteria</taxon>
        <taxon>Pseudomonadati</taxon>
        <taxon>Pseudomonadota</taxon>
        <taxon>Gammaproteobacteria</taxon>
        <taxon>Chromatiales</taxon>
        <taxon>Chromatiaceae</taxon>
        <taxon>Rheinheimera</taxon>
    </lineage>
</organism>
<evidence type="ECO:0000313" key="2">
    <source>
        <dbReference type="EMBL" id="TXK80492.1"/>
    </source>
</evidence>
<dbReference type="EMBL" id="VRLR01000006">
    <property type="protein sequence ID" value="TXK80492.1"/>
    <property type="molecule type" value="Genomic_DNA"/>
</dbReference>
<dbReference type="OrthoDB" id="580775at2"/>
<keyword evidence="3" id="KW-1185">Reference proteome</keyword>
<dbReference type="GO" id="GO:0008218">
    <property type="term" value="P:bioluminescence"/>
    <property type="evidence" value="ECO:0007669"/>
    <property type="project" value="InterPro"/>
</dbReference>
<keyword evidence="1" id="KW-0521">NADP</keyword>
<dbReference type="AlphaFoldDB" id="A0A5C8LY65"/>
<comment type="caution">
    <text evidence="2">The sequence shown here is derived from an EMBL/GenBank/DDBJ whole genome shotgun (WGS) entry which is preliminary data.</text>
</comment>
<evidence type="ECO:0008006" key="4">
    <source>
        <dbReference type="Google" id="ProtNLM"/>
    </source>
</evidence>
<proteinExistence type="predicted"/>
<dbReference type="InterPro" id="IPR016161">
    <property type="entry name" value="Ald_DH/histidinol_DH"/>
</dbReference>
<dbReference type="InterPro" id="IPR008670">
    <property type="entry name" value="CoA_reduct_LuxC"/>
</dbReference>
<name>A0A5C8LY65_9GAMM</name>
<dbReference type="SUPFAM" id="SSF53720">
    <property type="entry name" value="ALDH-like"/>
    <property type="match status" value="1"/>
</dbReference>
<dbReference type="Proteomes" id="UP000321814">
    <property type="component" value="Unassembled WGS sequence"/>
</dbReference>
<evidence type="ECO:0000256" key="1">
    <source>
        <dbReference type="ARBA" id="ARBA00022857"/>
    </source>
</evidence>
<sequence length="407" mass="45569">MTKPTVNIVAPLGKTVDLELFFSDLSTLGQPFSDESVNFVDALSSALLTNSAYKMYPEMIALGFWLRRANIQRLKQQVLTDSIIRLPRGVVFHVAPSNVDTIFIYSLIISLLMGNKNVVRVSGKPSLQKDLIVQLINDLLLSPALTDTSANLLIITYSHDDVTSRYISEKADVRMLWGGDKTVGYFSALPIRPTSVDIKFANKYSMAIISAEHINYLSADELYLQARAFVNDSYSFGQMACSSPRAICWVGDTSSISIAKSKFWQVVKEILYGFEHELTESNYIDKLAYVFEHASKHRSKLNETSENSVLTIVDVALSEIVDSEFHCGSGLFLQAEVDKLTDLNKHLSRKIQTLTYLGFTFEALSDWIRSGIYGVDRIVPFGKSLDFDYVWDGVNLFDGVSRIVSIK</sequence>
<gene>
    <name evidence="2" type="ORF">FU839_11050</name>
</gene>
<dbReference type="GO" id="GO:0003995">
    <property type="term" value="F:acyl-CoA dehydrogenase activity"/>
    <property type="evidence" value="ECO:0007669"/>
    <property type="project" value="InterPro"/>
</dbReference>
<reference evidence="2 3" key="1">
    <citation type="submission" date="2019-08" db="EMBL/GenBank/DDBJ databases">
        <title>Draft genome analysis of Rheinheimera tangshanensis isolated from the roots of fresh rice plants (Oryza sativa).</title>
        <authorList>
            <person name="Yu Q."/>
            <person name="Qi Y."/>
            <person name="Zhang H."/>
            <person name="Pu J."/>
        </authorList>
    </citation>
    <scope>NUCLEOTIDE SEQUENCE [LARGE SCALE GENOMIC DNA]</scope>
    <source>
        <strain evidence="2 3">JA3-B52</strain>
    </source>
</reference>
<dbReference type="RefSeq" id="WP_147904397.1">
    <property type="nucleotide sequence ID" value="NZ_BAAAGC010000010.1"/>
</dbReference>
<protein>
    <recommendedName>
        <fullName evidence="4">Long-chain-fatty-acyl-CoA reductase</fullName>
    </recommendedName>
</protein>
<evidence type="ECO:0000313" key="3">
    <source>
        <dbReference type="Proteomes" id="UP000321814"/>
    </source>
</evidence>
<accession>A0A5C8LY65</accession>
<dbReference type="Pfam" id="PF05893">
    <property type="entry name" value="LuxC"/>
    <property type="match status" value="1"/>
</dbReference>